<keyword evidence="2" id="KW-1185">Reference proteome</keyword>
<accession>A0ABP9L7X2</accession>
<comment type="caution">
    <text evidence="1">The sequence shown here is derived from an EMBL/GenBank/DDBJ whole genome shotgun (WGS) entry which is preliminary data.</text>
</comment>
<protein>
    <recommendedName>
        <fullName evidence="3">Transposase</fullName>
    </recommendedName>
</protein>
<organism evidence="1 2">
    <name type="scientific">Streptomyces similanensis</name>
    <dbReference type="NCBI Taxonomy" id="1274988"/>
    <lineage>
        <taxon>Bacteria</taxon>
        <taxon>Bacillati</taxon>
        <taxon>Actinomycetota</taxon>
        <taxon>Actinomycetes</taxon>
        <taxon>Kitasatosporales</taxon>
        <taxon>Streptomycetaceae</taxon>
        <taxon>Streptomyces</taxon>
    </lineage>
</organism>
<evidence type="ECO:0000313" key="1">
    <source>
        <dbReference type="EMBL" id="GAA5070702.1"/>
    </source>
</evidence>
<dbReference type="Proteomes" id="UP001500124">
    <property type="component" value="Unassembled WGS sequence"/>
</dbReference>
<reference evidence="2" key="1">
    <citation type="journal article" date="2019" name="Int. J. Syst. Evol. Microbiol.">
        <title>The Global Catalogue of Microorganisms (GCM) 10K type strain sequencing project: providing services to taxonomists for standard genome sequencing and annotation.</title>
        <authorList>
            <consortium name="The Broad Institute Genomics Platform"/>
            <consortium name="The Broad Institute Genome Sequencing Center for Infectious Disease"/>
            <person name="Wu L."/>
            <person name="Ma J."/>
        </authorList>
    </citation>
    <scope>NUCLEOTIDE SEQUENCE [LARGE SCALE GENOMIC DNA]</scope>
    <source>
        <strain evidence="2">JCM 18410</strain>
    </source>
</reference>
<name>A0ABP9L7X2_9ACTN</name>
<dbReference type="EMBL" id="BAABKC010000087">
    <property type="protein sequence ID" value="GAA5070702.1"/>
    <property type="molecule type" value="Genomic_DNA"/>
</dbReference>
<evidence type="ECO:0008006" key="3">
    <source>
        <dbReference type="Google" id="ProtNLM"/>
    </source>
</evidence>
<proteinExistence type="predicted"/>
<gene>
    <name evidence="1" type="ORF">GCM10023336_56080</name>
</gene>
<sequence length="60" mass="6660">MRWRWWAGAKTGTETYVPLAPRKRARRGRASTPDGSWVAAAVEGLVEGLVDALFCGGRKW</sequence>
<dbReference type="RefSeq" id="WP_345670855.1">
    <property type="nucleotide sequence ID" value="NZ_BAABKC010000087.1"/>
</dbReference>
<evidence type="ECO:0000313" key="2">
    <source>
        <dbReference type="Proteomes" id="UP001500124"/>
    </source>
</evidence>